<comment type="caution">
    <text evidence="2">The sequence shown here is derived from an EMBL/GenBank/DDBJ whole genome shotgun (WGS) entry which is preliminary data.</text>
</comment>
<name>A0A2S3ZBG8_9MICO</name>
<evidence type="ECO:0000259" key="1">
    <source>
        <dbReference type="PROSITE" id="PS50965"/>
    </source>
</evidence>
<keyword evidence="3" id="KW-1185">Reference proteome</keyword>
<proteinExistence type="predicted"/>
<evidence type="ECO:0000313" key="2">
    <source>
        <dbReference type="EMBL" id="POH62967.1"/>
    </source>
</evidence>
<gene>
    <name evidence="2" type="ORF">C3B61_14900</name>
</gene>
<protein>
    <submittedName>
        <fullName evidence="2">NERD domain protein</fullName>
    </submittedName>
</protein>
<organism evidence="2 3">
    <name type="scientific">Cryobacterium zongtaii</name>
    <dbReference type="NCBI Taxonomy" id="1259217"/>
    <lineage>
        <taxon>Bacteria</taxon>
        <taxon>Bacillati</taxon>
        <taxon>Actinomycetota</taxon>
        <taxon>Actinomycetes</taxon>
        <taxon>Micrococcales</taxon>
        <taxon>Microbacteriaceae</taxon>
        <taxon>Cryobacterium</taxon>
    </lineage>
</organism>
<reference evidence="2 3" key="1">
    <citation type="submission" date="2018-01" db="EMBL/GenBank/DDBJ databases">
        <title>Cryobacterium sp. nov., from glaciers in China.</title>
        <authorList>
            <person name="Liu Q."/>
            <person name="Xin Y.-H."/>
        </authorList>
    </citation>
    <scope>NUCLEOTIDE SEQUENCE [LARGE SCALE GENOMIC DNA]</scope>
    <source>
        <strain evidence="2 3">TMN-42</strain>
    </source>
</reference>
<dbReference type="EMBL" id="PPXD01000024">
    <property type="protein sequence ID" value="POH62967.1"/>
    <property type="molecule type" value="Genomic_DNA"/>
</dbReference>
<feature type="domain" description="NERD" evidence="1">
    <location>
        <begin position="160"/>
        <end position="281"/>
    </location>
</feature>
<evidence type="ECO:0000313" key="3">
    <source>
        <dbReference type="Proteomes" id="UP000237340"/>
    </source>
</evidence>
<dbReference type="PROSITE" id="PS50965">
    <property type="entry name" value="NERD"/>
    <property type="match status" value="1"/>
</dbReference>
<accession>A0A2S3ZBG8</accession>
<sequence length="328" mass="35862">MENAPNHGYTALELLRLRSSGPSVSNVSGDAALPPKTMRLRYAGRCRICALEISAGTMAVYERETKTVVCLECPPNPPLAAPAIVSTTNALPLEVSTAAGPEPQPEPAEVFTGVAGASAKREYDRRKDRRQARIRDDHPYLGKLILAVSDDPQSTRAWAIGARGEEVLGQRLDKLTGRNIHVLHDRRIPRTRANIDHIAVCPTGVFVIDAKKYQGRPSLRAEGGLFRPRTEKLIVGSRDCTKLVDGAHKQVDLVRSALEDADLEGVPVRGLLCFVDADWPLFGGDFTIDGVHVTWPRRALENLMKPGPVDDQTARHIHRTLASCFPPA</sequence>
<dbReference type="Pfam" id="PF08378">
    <property type="entry name" value="NERD"/>
    <property type="match status" value="1"/>
</dbReference>
<dbReference type="InterPro" id="IPR011528">
    <property type="entry name" value="NERD"/>
</dbReference>
<dbReference type="AlphaFoldDB" id="A0A2S3ZBG8"/>
<dbReference type="Proteomes" id="UP000237340">
    <property type="component" value="Unassembled WGS sequence"/>
</dbReference>